<feature type="region of interest" description="Disordered" evidence="1">
    <location>
        <begin position="1"/>
        <end position="141"/>
    </location>
</feature>
<feature type="region of interest" description="Disordered" evidence="1">
    <location>
        <begin position="391"/>
        <end position="431"/>
    </location>
</feature>
<feature type="compositionally biased region" description="Low complexity" evidence="1">
    <location>
        <begin position="42"/>
        <end position="52"/>
    </location>
</feature>
<feature type="region of interest" description="Disordered" evidence="1">
    <location>
        <begin position="615"/>
        <end position="656"/>
    </location>
</feature>
<dbReference type="AlphaFoldDB" id="A0A812V6I4"/>
<keyword evidence="3" id="KW-1185">Reference proteome</keyword>
<reference evidence="2" key="1">
    <citation type="submission" date="2021-02" db="EMBL/GenBank/DDBJ databases">
        <authorList>
            <person name="Dougan E. K."/>
            <person name="Rhodes N."/>
            <person name="Thang M."/>
            <person name="Chan C."/>
        </authorList>
    </citation>
    <scope>NUCLEOTIDE SEQUENCE</scope>
</reference>
<protein>
    <recommendedName>
        <fullName evidence="4">Tudor domain-containing protein</fullName>
    </recommendedName>
</protein>
<feature type="compositionally biased region" description="Acidic residues" evidence="1">
    <location>
        <begin position="643"/>
        <end position="656"/>
    </location>
</feature>
<feature type="region of interest" description="Disordered" evidence="1">
    <location>
        <begin position="497"/>
        <end position="586"/>
    </location>
</feature>
<accession>A0A812V6I4</accession>
<feature type="compositionally biased region" description="Low complexity" evidence="1">
    <location>
        <begin position="91"/>
        <end position="105"/>
    </location>
</feature>
<dbReference type="OrthoDB" id="444369at2759"/>
<proteinExistence type="predicted"/>
<feature type="compositionally biased region" description="Basic and acidic residues" evidence="1">
    <location>
        <begin position="80"/>
        <end position="89"/>
    </location>
</feature>
<evidence type="ECO:0000313" key="3">
    <source>
        <dbReference type="Proteomes" id="UP000601435"/>
    </source>
</evidence>
<feature type="compositionally biased region" description="Low complexity" evidence="1">
    <location>
        <begin position="329"/>
        <end position="359"/>
    </location>
</feature>
<evidence type="ECO:0000256" key="1">
    <source>
        <dbReference type="SAM" id="MobiDB-lite"/>
    </source>
</evidence>
<dbReference type="EMBL" id="CAJNJA010028808">
    <property type="protein sequence ID" value="CAE7612348.1"/>
    <property type="molecule type" value="Genomic_DNA"/>
</dbReference>
<comment type="caution">
    <text evidence="2">The sequence shown here is derived from an EMBL/GenBank/DDBJ whole genome shotgun (WGS) entry which is preliminary data.</text>
</comment>
<dbReference type="Proteomes" id="UP000601435">
    <property type="component" value="Unassembled WGS sequence"/>
</dbReference>
<feature type="region of interest" description="Disordered" evidence="1">
    <location>
        <begin position="329"/>
        <end position="363"/>
    </location>
</feature>
<feature type="compositionally biased region" description="Low complexity" evidence="1">
    <location>
        <begin position="514"/>
        <end position="538"/>
    </location>
</feature>
<gene>
    <name evidence="2" type="ORF">SNEC2469_LOCUS17412</name>
</gene>
<organism evidence="2 3">
    <name type="scientific">Symbiodinium necroappetens</name>
    <dbReference type="NCBI Taxonomy" id="1628268"/>
    <lineage>
        <taxon>Eukaryota</taxon>
        <taxon>Sar</taxon>
        <taxon>Alveolata</taxon>
        <taxon>Dinophyceae</taxon>
        <taxon>Suessiales</taxon>
        <taxon>Symbiodiniaceae</taxon>
        <taxon>Symbiodinium</taxon>
    </lineage>
</organism>
<sequence length="656" mass="68932">MALAADSPASGLKKAMPALSGECLKENGPNGWRKPAVKEDGSGSNSSSTTSGCEPSVCEESEATKVARDGSGSSSGSRTETVKAYKESTQDESSSSASRSEQAQDVQDGDPPKQLNSLKTAGPMESVGSQVPRGKGVGHPNNCKALGESLHAEVSSYLPPSAASQTMGAARVAGAATALRLLECNPDSLLSRPLGGRVSAAKLARMQYQERLEAKAGDAHGDLLDFEDGSAGSEPATSSQASAPYRNETLPGFVPETLWAGDTVLARYGPNGRFFRARVVRVYSSRGSSLADVEWLRTQDSRSGDEFLGPLQDELLHRNGLQVGTEVRALASSGSARSSAAAGAPGPTAPAQEGPPAAAMPDLLDFSPLGEAVPSGADLLAPAGDLTPGLPRLDFSGARPVEAQRPPSLIGGGYGNVPVQAPTTESSQKPQESFDFVSDLFLQVSDVQPPVQQTDREPNRAHRVRDEAMELYTEASIFDVLSCAYCHLFHQSRLKQRREDVSSSPAQRQTFAVSPRPASGSSSGRKAGSSSAPSARSSTPIVAEDDSETRQVSTAASTNEATEAWAEPRGAAAAPPPPGGAAPTRQWQEAMDSLQREYAEALKSIDFRVNQRMTSLRSQLDCSKQHELPPSYPPSDVSRGETDAEMVETDPELISP</sequence>
<feature type="compositionally biased region" description="Low complexity" evidence="1">
    <location>
        <begin position="554"/>
        <end position="573"/>
    </location>
</feature>
<name>A0A812V6I4_9DINO</name>
<feature type="region of interest" description="Disordered" evidence="1">
    <location>
        <begin position="221"/>
        <end position="247"/>
    </location>
</feature>
<evidence type="ECO:0000313" key="2">
    <source>
        <dbReference type="EMBL" id="CAE7612348.1"/>
    </source>
</evidence>
<evidence type="ECO:0008006" key="4">
    <source>
        <dbReference type="Google" id="ProtNLM"/>
    </source>
</evidence>
<feature type="compositionally biased region" description="Polar residues" evidence="1">
    <location>
        <begin position="502"/>
        <end position="512"/>
    </location>
</feature>
<feature type="compositionally biased region" description="Polar residues" evidence="1">
    <location>
        <begin position="421"/>
        <end position="431"/>
    </location>
</feature>